<evidence type="ECO:0000313" key="4">
    <source>
        <dbReference type="Proteomes" id="UP000030848"/>
    </source>
</evidence>
<dbReference type="Pfam" id="PF13472">
    <property type="entry name" value="Lipase_GDSL_2"/>
    <property type="match status" value="1"/>
</dbReference>
<dbReference type="PANTHER" id="PTHR43784">
    <property type="entry name" value="GDSL-LIKE LIPASE/ACYLHYDROLASE, PUTATIVE (AFU_ORTHOLOGUE AFUA_2G00820)-RELATED"/>
    <property type="match status" value="1"/>
</dbReference>
<dbReference type="Gene3D" id="3.40.50.1110">
    <property type="entry name" value="SGNH hydrolase"/>
    <property type="match status" value="1"/>
</dbReference>
<keyword evidence="3" id="KW-0378">Hydrolase</keyword>
<evidence type="ECO:0000313" key="3">
    <source>
        <dbReference type="EMBL" id="KHF44229.1"/>
    </source>
</evidence>
<dbReference type="PANTHER" id="PTHR43784:SF2">
    <property type="entry name" value="GDSL-LIKE LIPASE_ACYLHYDROLASE, PUTATIVE (AFU_ORTHOLOGUE AFUA_2G00820)-RELATED"/>
    <property type="match status" value="1"/>
</dbReference>
<dbReference type="InterPro" id="IPR036514">
    <property type="entry name" value="SGNH_hydro_sf"/>
</dbReference>
<comment type="caution">
    <text evidence="3">The sequence shown here is derived from an EMBL/GenBank/DDBJ whole genome shotgun (WGS) entry which is preliminary data.</text>
</comment>
<protein>
    <submittedName>
        <fullName evidence="3">SGNH hydrolase</fullName>
    </submittedName>
</protein>
<feature type="compositionally biased region" description="Low complexity" evidence="1">
    <location>
        <begin position="266"/>
        <end position="284"/>
    </location>
</feature>
<dbReference type="GO" id="GO:0016787">
    <property type="term" value="F:hydrolase activity"/>
    <property type="evidence" value="ECO:0007669"/>
    <property type="project" value="UniProtKB-KW"/>
</dbReference>
<dbReference type="AlphaFoldDB" id="A0A837D8P7"/>
<dbReference type="SUPFAM" id="SSF52266">
    <property type="entry name" value="SGNH hydrolase"/>
    <property type="match status" value="1"/>
</dbReference>
<feature type="region of interest" description="Disordered" evidence="1">
    <location>
        <begin position="249"/>
        <end position="284"/>
    </location>
</feature>
<accession>A0A837D8P7</accession>
<organism evidence="3 4">
    <name type="scientific">Saccharomonospora viridis</name>
    <dbReference type="NCBI Taxonomy" id="1852"/>
    <lineage>
        <taxon>Bacteria</taxon>
        <taxon>Bacillati</taxon>
        <taxon>Actinomycetota</taxon>
        <taxon>Actinomycetes</taxon>
        <taxon>Pseudonocardiales</taxon>
        <taxon>Pseudonocardiaceae</taxon>
        <taxon>Saccharomonospora</taxon>
    </lineage>
</organism>
<feature type="domain" description="SGNH hydrolase-type esterase" evidence="2">
    <location>
        <begin position="21"/>
        <end position="193"/>
    </location>
</feature>
<name>A0A837D8P7_9PSEU</name>
<dbReference type="Proteomes" id="UP000030848">
    <property type="component" value="Unassembled WGS sequence"/>
</dbReference>
<gene>
    <name evidence="3" type="ORF">MINT15_11110</name>
</gene>
<evidence type="ECO:0000256" key="1">
    <source>
        <dbReference type="SAM" id="MobiDB-lite"/>
    </source>
</evidence>
<dbReference type="CDD" id="cd01832">
    <property type="entry name" value="SGNH_hydrolase_like_1"/>
    <property type="match status" value="1"/>
</dbReference>
<dbReference type="EMBL" id="JRZE01000003">
    <property type="protein sequence ID" value="KHF44229.1"/>
    <property type="molecule type" value="Genomic_DNA"/>
</dbReference>
<sequence length="302" mass="33387">MNIIGRWREETFVTQFNSYVAIGDSFTEGLNDALPDGTFRGWADRLAEILADGRSDFRYANLAVRGKLLAEIMEEQLPIALDAKPDLVTVCAGGNDIIVPGTDVDHVAAEFEKGIAKLREAGIEVVIFTGPDTKRMSVMSILRRKVGIYNSHLWAIADRHGAKVVDLWAMEPLNDPRAWSDDRLHFTSEGHRRIALRVAEVLGVPTEGDWREPWPENPKSTNWLTLRRSDLEWTKTHLLPWIRRQLRGKSTGDGVLPKRPQLAPITTSTAPTAATAAAPATASTATTLAERAVAERGHSRPA</sequence>
<proteinExistence type="predicted"/>
<dbReference type="InterPro" id="IPR053140">
    <property type="entry name" value="GDSL_Rv0518-like"/>
</dbReference>
<dbReference type="InterPro" id="IPR013830">
    <property type="entry name" value="SGNH_hydro"/>
</dbReference>
<evidence type="ECO:0000259" key="2">
    <source>
        <dbReference type="Pfam" id="PF13472"/>
    </source>
</evidence>
<reference evidence="3 4" key="1">
    <citation type="submission" date="2014-10" db="EMBL/GenBank/DDBJ databases">
        <title>Genome sequence of Micropolyspora internatus JCM3315.</title>
        <authorList>
            <person name="Shin S.-K."/>
            <person name="Yi H."/>
        </authorList>
    </citation>
    <scope>NUCLEOTIDE SEQUENCE [LARGE SCALE GENOMIC DNA]</scope>
    <source>
        <strain evidence="3 4">JCM 3315</strain>
    </source>
</reference>